<gene>
    <name evidence="2" type="ORF">TvY486_0042990</name>
</gene>
<keyword evidence="3" id="KW-1185">Reference proteome</keyword>
<accession>F9WUZ8</accession>
<dbReference type="EMBL" id="CAEX01007628">
    <property type="protein sequence ID" value="CCD21398.1"/>
    <property type="molecule type" value="Genomic_DNA"/>
</dbReference>
<dbReference type="Proteomes" id="UP000009027">
    <property type="component" value="Unassembled WGS sequence"/>
</dbReference>
<dbReference type="VEuPathDB" id="TriTrypDB:TvY486_0042990"/>
<evidence type="ECO:0000313" key="2">
    <source>
        <dbReference type="EMBL" id="CCD21398.1"/>
    </source>
</evidence>
<evidence type="ECO:0000313" key="3">
    <source>
        <dbReference type="Proteomes" id="UP000009027"/>
    </source>
</evidence>
<reference evidence="2 3" key="1">
    <citation type="journal article" date="2012" name="Proc. Natl. Acad. Sci. U.S.A.">
        <title>Antigenic diversity is generated by distinct evolutionary mechanisms in African trypanosome species.</title>
        <authorList>
            <person name="Jackson A.P."/>
            <person name="Berry A."/>
            <person name="Aslett M."/>
            <person name="Allison H.C."/>
            <person name="Burton P."/>
            <person name="Vavrova-Anderson J."/>
            <person name="Brown R."/>
            <person name="Browne H."/>
            <person name="Corton N."/>
            <person name="Hauser H."/>
            <person name="Gamble J."/>
            <person name="Gilderthorp R."/>
            <person name="Marcello L."/>
            <person name="McQuillan J."/>
            <person name="Otto T.D."/>
            <person name="Quail M.A."/>
            <person name="Sanders M.J."/>
            <person name="van Tonder A."/>
            <person name="Ginger M.L."/>
            <person name="Field M.C."/>
            <person name="Barry J.D."/>
            <person name="Hertz-Fowler C."/>
            <person name="Berriman M."/>
        </authorList>
    </citation>
    <scope>NUCLEOTIDE SEQUENCE</scope>
    <source>
        <strain evidence="2 3">Y486</strain>
    </source>
</reference>
<feature type="region of interest" description="Disordered" evidence="1">
    <location>
        <begin position="14"/>
        <end position="64"/>
    </location>
</feature>
<feature type="region of interest" description="Disordered" evidence="1">
    <location>
        <begin position="250"/>
        <end position="271"/>
    </location>
</feature>
<evidence type="ECO:0000256" key="1">
    <source>
        <dbReference type="SAM" id="MobiDB-lite"/>
    </source>
</evidence>
<protein>
    <submittedName>
        <fullName evidence="2">Uncharacterized protein</fullName>
    </submittedName>
</protein>
<dbReference type="AlphaFoldDB" id="F9WUZ8"/>
<name>F9WUZ8_TRYVY</name>
<proteinExistence type="predicted"/>
<sequence>MSLLSAFVDFQKSGRVKTKTRHADSPYPRLGFRNPKRSVRPEPCTSSPEKHQTNVDSPKTCQNNSAPEAHFRVARGCPNPISTANSLHLRQRFFKKSEETLSEAIRSHPEKKKKKFRTPIHSKCPHESIERGKTTGGLMVIKKTTRPYQKATNNVKARNAVYPFRFGAAQLYGFKIPEKHFPLREMQNDKCKIRPFPEAKTIFPRPVGTIERYAKSFFKRTFLASGNWRCQAPASASKQNLKLKKEAKIQRRKEKHKMEKNNQIRKTSQHQTISIKNAIVNLHFSDEGGNSA</sequence>
<organism evidence="2 3">
    <name type="scientific">Trypanosoma vivax (strain Y486)</name>
    <dbReference type="NCBI Taxonomy" id="1055687"/>
    <lineage>
        <taxon>Eukaryota</taxon>
        <taxon>Discoba</taxon>
        <taxon>Euglenozoa</taxon>
        <taxon>Kinetoplastea</taxon>
        <taxon>Metakinetoplastina</taxon>
        <taxon>Trypanosomatida</taxon>
        <taxon>Trypanosomatidae</taxon>
        <taxon>Trypanosoma</taxon>
        <taxon>Duttonella</taxon>
    </lineage>
</organism>
<feature type="compositionally biased region" description="Polar residues" evidence="1">
    <location>
        <begin position="54"/>
        <end position="64"/>
    </location>
</feature>